<sequence length="121" mass="13570">MDGDGSFAEAATPHPTLSPFSFSSAFYCDCFLYYGCGLQTGNTHFASKKNEGGGRYQGTKKGLIGFGEGREEGLDSLRTANECRMRKLLCNTVFESFPFENRKEISPYTKQVHLFERTNRI</sequence>
<reference evidence="1 2" key="1">
    <citation type="submission" date="2021-06" db="EMBL/GenBank/DDBJ databases">
        <title>Caerostris extrusa draft genome.</title>
        <authorList>
            <person name="Kono N."/>
            <person name="Arakawa K."/>
        </authorList>
    </citation>
    <scope>NUCLEOTIDE SEQUENCE [LARGE SCALE GENOMIC DNA]</scope>
</reference>
<protein>
    <recommendedName>
        <fullName evidence="3">LAGLIDADG homing endonuclease</fullName>
    </recommendedName>
</protein>
<accession>A0AAV4RTH9</accession>
<dbReference type="AlphaFoldDB" id="A0AAV4RTH9"/>
<keyword evidence="2" id="KW-1185">Reference proteome</keyword>
<dbReference type="EMBL" id="BPLR01008307">
    <property type="protein sequence ID" value="GIY23747.1"/>
    <property type="molecule type" value="Genomic_DNA"/>
</dbReference>
<comment type="caution">
    <text evidence="1">The sequence shown here is derived from an EMBL/GenBank/DDBJ whole genome shotgun (WGS) entry which is preliminary data.</text>
</comment>
<evidence type="ECO:0008006" key="3">
    <source>
        <dbReference type="Google" id="ProtNLM"/>
    </source>
</evidence>
<evidence type="ECO:0000313" key="1">
    <source>
        <dbReference type="EMBL" id="GIY23747.1"/>
    </source>
</evidence>
<dbReference type="Proteomes" id="UP001054945">
    <property type="component" value="Unassembled WGS sequence"/>
</dbReference>
<gene>
    <name evidence="1" type="ORF">CEXT_669341</name>
</gene>
<proteinExistence type="predicted"/>
<evidence type="ECO:0000313" key="2">
    <source>
        <dbReference type="Proteomes" id="UP001054945"/>
    </source>
</evidence>
<organism evidence="1 2">
    <name type="scientific">Caerostris extrusa</name>
    <name type="common">Bark spider</name>
    <name type="synonym">Caerostris bankana</name>
    <dbReference type="NCBI Taxonomy" id="172846"/>
    <lineage>
        <taxon>Eukaryota</taxon>
        <taxon>Metazoa</taxon>
        <taxon>Ecdysozoa</taxon>
        <taxon>Arthropoda</taxon>
        <taxon>Chelicerata</taxon>
        <taxon>Arachnida</taxon>
        <taxon>Araneae</taxon>
        <taxon>Araneomorphae</taxon>
        <taxon>Entelegynae</taxon>
        <taxon>Araneoidea</taxon>
        <taxon>Araneidae</taxon>
        <taxon>Caerostris</taxon>
    </lineage>
</organism>
<name>A0AAV4RTH9_CAEEX</name>